<dbReference type="CDD" id="cd00303">
    <property type="entry name" value="retropepsin_like"/>
    <property type="match status" value="1"/>
</dbReference>
<dbReference type="GO" id="GO:0015074">
    <property type="term" value="P:DNA integration"/>
    <property type="evidence" value="ECO:0007669"/>
    <property type="project" value="InterPro"/>
</dbReference>
<dbReference type="InterPro" id="IPR040676">
    <property type="entry name" value="DUF5641"/>
</dbReference>
<dbReference type="SUPFAM" id="SSF53098">
    <property type="entry name" value="Ribonuclease H-like"/>
    <property type="match status" value="1"/>
</dbReference>
<dbReference type="EMBL" id="VUJU01008037">
    <property type="protein sequence ID" value="KAF0736570.1"/>
    <property type="molecule type" value="Genomic_DNA"/>
</dbReference>
<dbReference type="InterPro" id="IPR005312">
    <property type="entry name" value="DUF1759"/>
</dbReference>
<evidence type="ECO:0000259" key="1">
    <source>
        <dbReference type="PROSITE" id="PS50994"/>
    </source>
</evidence>
<dbReference type="Gene3D" id="2.40.70.10">
    <property type="entry name" value="Acid Proteases"/>
    <property type="match status" value="1"/>
</dbReference>
<dbReference type="OrthoDB" id="6626799at2759"/>
<dbReference type="PROSITE" id="PS50994">
    <property type="entry name" value="INTEGRASE"/>
    <property type="match status" value="1"/>
</dbReference>
<evidence type="ECO:0000313" key="3">
    <source>
        <dbReference type="Proteomes" id="UP000478052"/>
    </source>
</evidence>
<dbReference type="Proteomes" id="UP000478052">
    <property type="component" value="Unassembled WGS sequence"/>
</dbReference>
<evidence type="ECO:0000313" key="2">
    <source>
        <dbReference type="EMBL" id="KAF0736570.1"/>
    </source>
</evidence>
<dbReference type="Pfam" id="PF03564">
    <property type="entry name" value="DUF1759"/>
    <property type="match status" value="1"/>
</dbReference>
<dbReference type="PANTHER" id="PTHR47331:SF5">
    <property type="entry name" value="RIBONUCLEASE H"/>
    <property type="match status" value="1"/>
</dbReference>
<sequence>MADLDRLNRDKQRASRRRDSAASHIEAIYSLGLKALTDSSNIPKFLLAAEDLQSYWSKFTLENDSLLEALIELGTDGEFSNNVELEVHSTFLNAKALVNKLKSSSDGHRSVSEASNSDKIDMVVMVDNDGVTVNPTAQVGPVIASTESSGSNVQLPKIPLPTFDGRLQSWPDFRDRFSILVGQRSHLSNIEKFYYLLGCLQPGPTDVVKGITVSETTYDLAWSALVQRYDKPRQLATNLVNEMLNAPSSHQESPAALINFLNSFCENIALLRSLNINDIGSFLLFAISVRCLPPTTRRLFEQGNSVDFPTVDNLLCFVKDRVEVLENSGSAQTYFPAKPPTKATISLPKSANPKPQTTKAFRGHERSPVTLVANKQGDDPRRCWQCSGPHSLASCSEFKGLSIDDRYALVSKHRLCMICFDNNHWANKCKSSCSNCRGRHHQLLHRDNSHAKNPPSKGPVALLVDTQRSRSVLLGTASVKVRDIAGCLQPVRALIDSASQVSIITSACVKRLGLRREQWTVPVEGLAGQLVQTINGKVQISIQSATDGSMIDLDTWSMPKITGLSPSVQLPASVRDKCAHLVLADPKFDSPAPVELLLGADIFAQVLRNGRNDLGIGLPTAFETIFGWILLGPVSPNIATVPPQTVMTSLLVTSVESLVERFWEVEEPDEIPSSFTEEGKCEEIFSRETYRDWSGRFVVPLPFRVPPTPHTFNGSRKLALTRFEHLERKLVRDDSLYSVYKQFMADYESLGHMSVSKSPGTYFLPHHAVHKMEGDNVKLRVVFDASARPPSNPSLNDTLLVGPKLQQDIVNILLRFRLHSVVFTADICKMYRQILLAPRYRQYQHILWRASPHDQIQEFELNTVTYGVSSAPYLALRVLQEIAAVHGQQYPLVQSVLLYQTYMDDICTGADCISNAQALQSDLITVLGQFGLELKKWASNSSQLLDNIPPEDRAAGSLPFNDDHSPQVQVLGMKWNPDDDTFNYNVSSTKFVSSKRSMLSVIARIFDPLGFLSPVIFYAKHQLQCVWQAGVSWDERLPLALENSWMSFINELHFLSAIRVQRFVGTSEGSQYELCGFADASTKGYAAVVYLRVSDRHHQVSVFLLGSKTKLAPTKPMSIPRLELCAAGLLARWLSRIQSALSSQLVISNVFAWSDSSVVLSWLNTPHQSYKIFVSNRVSKILELLPSCRWFHVSSDMNPADCASRGLRPAELAQYGLYWSGPAFIRQFGECWSPEVNLIPLDQLPDISGPMSYVVETTGEAVEWFSRFSSFNRMLRIIIRLQRLVKLCRKVPVDTSIFSYREYSEALLAVVKCSQAIFLKTLFQELSSGKAVSSRPLARLSPFIDKRGVIRVGGRLRHSLLSDRRKFPVLLSKSSHLSLLVARHWHRFACHAGPRLMSAMICRQFWIVGDRYVIRRAISECTICVRLSARITQPIMSDLPEVRVRQCHPFSCVGIDYTGPLIVKETGLRKARQCKVYIAVFVCMSVKAVHLELVSDLTTDAFLAAFDRFVARRGMPAAVYSDCGTNFVGASKNLFDLVNDPKNREQLSSAVACSWHFNPPSASHFGGLWEAAVRSTKLLLVRVVGNQVLSYEEFSTVLCRIESVLNSRPLTPLSNDPNELDCLSPGHFIIGQPLCAVPEQEIPASSVNLKNRWKLLHQVFQAFWRRWSNEYLHTLQAKGRWLVGDENIKLGELVIIKDNCSSPLVWRLGRVQELLPGPDGIVRVVKLLTKQSVTTRPVVKLVPLPT</sequence>
<dbReference type="Pfam" id="PF18701">
    <property type="entry name" value="DUF5641"/>
    <property type="match status" value="1"/>
</dbReference>
<dbReference type="SUPFAM" id="SSF56672">
    <property type="entry name" value="DNA/RNA polymerases"/>
    <property type="match status" value="1"/>
</dbReference>
<keyword evidence="3" id="KW-1185">Reference proteome</keyword>
<dbReference type="Gene3D" id="3.30.420.10">
    <property type="entry name" value="Ribonuclease H-like superfamily/Ribonuclease H"/>
    <property type="match status" value="1"/>
</dbReference>
<proteinExistence type="predicted"/>
<feature type="non-terminal residue" evidence="2">
    <location>
        <position position="1746"/>
    </location>
</feature>
<organism evidence="2 3">
    <name type="scientific">Aphis craccivora</name>
    <name type="common">Cowpea aphid</name>
    <dbReference type="NCBI Taxonomy" id="307492"/>
    <lineage>
        <taxon>Eukaryota</taxon>
        <taxon>Metazoa</taxon>
        <taxon>Ecdysozoa</taxon>
        <taxon>Arthropoda</taxon>
        <taxon>Hexapoda</taxon>
        <taxon>Insecta</taxon>
        <taxon>Pterygota</taxon>
        <taxon>Neoptera</taxon>
        <taxon>Paraneoptera</taxon>
        <taxon>Hemiptera</taxon>
        <taxon>Sternorrhyncha</taxon>
        <taxon>Aphidomorpha</taxon>
        <taxon>Aphidoidea</taxon>
        <taxon>Aphididae</taxon>
        <taxon>Aphidini</taxon>
        <taxon>Aphis</taxon>
        <taxon>Aphis</taxon>
    </lineage>
</organism>
<dbReference type="InterPro" id="IPR036397">
    <property type="entry name" value="RNaseH_sf"/>
</dbReference>
<dbReference type="PANTHER" id="PTHR47331">
    <property type="entry name" value="PHD-TYPE DOMAIN-CONTAINING PROTEIN"/>
    <property type="match status" value="1"/>
</dbReference>
<dbReference type="GO" id="GO:0042575">
    <property type="term" value="C:DNA polymerase complex"/>
    <property type="evidence" value="ECO:0007669"/>
    <property type="project" value="UniProtKB-ARBA"/>
</dbReference>
<gene>
    <name evidence="2" type="ORF">FWK35_00039210</name>
</gene>
<dbReference type="Pfam" id="PF05380">
    <property type="entry name" value="Peptidase_A17"/>
    <property type="match status" value="1"/>
</dbReference>
<name>A0A6G0X939_APHCR</name>
<protein>
    <submittedName>
        <fullName evidence="2">Integrase catalytic domain-containing protein</fullName>
    </submittedName>
</protein>
<dbReference type="InterPro" id="IPR012337">
    <property type="entry name" value="RNaseH-like_sf"/>
</dbReference>
<dbReference type="GO" id="GO:0071897">
    <property type="term" value="P:DNA biosynthetic process"/>
    <property type="evidence" value="ECO:0007669"/>
    <property type="project" value="UniProtKB-ARBA"/>
</dbReference>
<dbReference type="InterPro" id="IPR021109">
    <property type="entry name" value="Peptidase_aspartic_dom_sf"/>
</dbReference>
<dbReference type="GO" id="GO:0003676">
    <property type="term" value="F:nucleic acid binding"/>
    <property type="evidence" value="ECO:0007669"/>
    <property type="project" value="InterPro"/>
</dbReference>
<dbReference type="InterPro" id="IPR001584">
    <property type="entry name" value="Integrase_cat-core"/>
</dbReference>
<feature type="domain" description="Integrase catalytic" evidence="1">
    <location>
        <begin position="1445"/>
        <end position="1633"/>
    </location>
</feature>
<reference evidence="2 3" key="1">
    <citation type="submission" date="2019-08" db="EMBL/GenBank/DDBJ databases">
        <title>Whole genome of Aphis craccivora.</title>
        <authorList>
            <person name="Voronova N.V."/>
            <person name="Shulinski R.S."/>
            <person name="Bandarenka Y.V."/>
            <person name="Zhorov D.G."/>
            <person name="Warner D."/>
        </authorList>
    </citation>
    <scope>NUCLEOTIDE SEQUENCE [LARGE SCALE GENOMIC DNA]</scope>
    <source>
        <strain evidence="2">180601</strain>
        <tissue evidence="2">Whole Body</tissue>
    </source>
</reference>
<comment type="caution">
    <text evidence="2">The sequence shown here is derived from an EMBL/GenBank/DDBJ whole genome shotgun (WGS) entry which is preliminary data.</text>
</comment>
<accession>A0A6G0X939</accession>
<dbReference type="InterPro" id="IPR008042">
    <property type="entry name" value="Retrotrans_Pao"/>
</dbReference>
<dbReference type="InterPro" id="IPR043502">
    <property type="entry name" value="DNA/RNA_pol_sf"/>
</dbReference>